<protein>
    <recommendedName>
        <fullName evidence="10">P-type Cu(2+) transporter</fullName>
        <ecNumber evidence="10">7.2.2.9</ecNumber>
    </recommendedName>
</protein>
<dbReference type="PRINTS" id="PR00943">
    <property type="entry name" value="CUATPASE"/>
</dbReference>
<keyword evidence="7" id="KW-1278">Translocase</keyword>
<dbReference type="GO" id="GO:0005886">
    <property type="term" value="C:plasma membrane"/>
    <property type="evidence" value="ECO:0007669"/>
    <property type="project" value="UniProtKB-SubCell"/>
</dbReference>
<dbReference type="EC" id="7.2.2.9" evidence="10"/>
<dbReference type="SUPFAM" id="SSF81653">
    <property type="entry name" value="Calcium ATPase, transduction domain A"/>
    <property type="match status" value="1"/>
</dbReference>
<dbReference type="PANTHER" id="PTHR43520:SF8">
    <property type="entry name" value="P-TYPE CU(+) TRANSPORTER"/>
    <property type="match status" value="1"/>
</dbReference>
<dbReference type="Proteomes" id="UP000295210">
    <property type="component" value="Unassembled WGS sequence"/>
</dbReference>
<dbReference type="InterPro" id="IPR044492">
    <property type="entry name" value="P_typ_ATPase_HD_dom"/>
</dbReference>
<dbReference type="PRINTS" id="PR00119">
    <property type="entry name" value="CATATPASE"/>
</dbReference>
<dbReference type="InterPro" id="IPR017969">
    <property type="entry name" value="Heavy-metal-associated_CS"/>
</dbReference>
<evidence type="ECO:0000256" key="5">
    <source>
        <dbReference type="ARBA" id="ARBA00022741"/>
    </source>
</evidence>
<evidence type="ECO:0000256" key="7">
    <source>
        <dbReference type="ARBA" id="ARBA00022967"/>
    </source>
</evidence>
<dbReference type="FunFam" id="2.70.150.10:FF:000002">
    <property type="entry name" value="Copper-transporting ATPase 1, putative"/>
    <property type="match status" value="1"/>
</dbReference>
<dbReference type="SUPFAM" id="SSF56784">
    <property type="entry name" value="HAD-like"/>
    <property type="match status" value="1"/>
</dbReference>
<evidence type="ECO:0000256" key="11">
    <source>
        <dbReference type="ARBA" id="ARBA00047424"/>
    </source>
</evidence>
<feature type="transmembrane region" description="Helical" evidence="12">
    <location>
        <begin position="390"/>
        <end position="415"/>
    </location>
</feature>
<dbReference type="GO" id="GO:0005524">
    <property type="term" value="F:ATP binding"/>
    <property type="evidence" value="ECO:0007669"/>
    <property type="project" value="UniProtKB-UniRule"/>
</dbReference>
<dbReference type="PROSITE" id="PS00154">
    <property type="entry name" value="ATPASE_E1_E2"/>
    <property type="match status" value="1"/>
</dbReference>
<dbReference type="InterPro" id="IPR059000">
    <property type="entry name" value="ATPase_P-type_domA"/>
</dbReference>
<dbReference type="InterPro" id="IPR027256">
    <property type="entry name" value="P-typ_ATPase_IB"/>
</dbReference>
<evidence type="ECO:0000256" key="3">
    <source>
        <dbReference type="ARBA" id="ARBA00022692"/>
    </source>
</evidence>
<dbReference type="InterPro" id="IPR036412">
    <property type="entry name" value="HAD-like_sf"/>
</dbReference>
<dbReference type="SFLD" id="SFLDS00003">
    <property type="entry name" value="Haloacid_Dehalogenase"/>
    <property type="match status" value="1"/>
</dbReference>
<feature type="transmembrane region" description="Helical" evidence="12">
    <location>
        <begin position="97"/>
        <end position="119"/>
    </location>
</feature>
<dbReference type="InterPro" id="IPR023299">
    <property type="entry name" value="ATPase_P-typ_cyto_dom_N"/>
</dbReference>
<dbReference type="NCBIfam" id="TIGR01525">
    <property type="entry name" value="ATPase-IB_hvy"/>
    <property type="match status" value="1"/>
</dbReference>
<feature type="transmembrane region" description="Helical" evidence="12">
    <location>
        <begin position="179"/>
        <end position="198"/>
    </location>
</feature>
<dbReference type="InterPro" id="IPR001757">
    <property type="entry name" value="P_typ_ATPase"/>
</dbReference>
<dbReference type="InterPro" id="IPR023214">
    <property type="entry name" value="HAD_sf"/>
</dbReference>
<dbReference type="Gene3D" id="2.70.150.10">
    <property type="entry name" value="Calcium-transporting ATPase, cytoplasmic transduction domain A"/>
    <property type="match status" value="1"/>
</dbReference>
<dbReference type="InterPro" id="IPR023298">
    <property type="entry name" value="ATPase_P-typ_TM_dom_sf"/>
</dbReference>
<dbReference type="PROSITE" id="PS01047">
    <property type="entry name" value="HMA_1"/>
    <property type="match status" value="1"/>
</dbReference>
<evidence type="ECO:0000256" key="1">
    <source>
        <dbReference type="ARBA" id="ARBA00004127"/>
    </source>
</evidence>
<dbReference type="Gene3D" id="3.30.70.100">
    <property type="match status" value="1"/>
</dbReference>
<dbReference type="Pfam" id="PF00122">
    <property type="entry name" value="E1-E2_ATPase"/>
    <property type="match status" value="1"/>
</dbReference>
<name>A0A4R1L793_9BACT</name>
<dbReference type="GO" id="GO:0005507">
    <property type="term" value="F:copper ion binding"/>
    <property type="evidence" value="ECO:0007669"/>
    <property type="project" value="TreeGrafter"/>
</dbReference>
<dbReference type="RefSeq" id="WP_131994596.1">
    <property type="nucleotide sequence ID" value="NZ_SMGK01000002.1"/>
</dbReference>
<keyword evidence="16" id="KW-1185">Reference proteome</keyword>
<keyword evidence="4 12" id="KW-0479">Metal-binding</keyword>
<dbReference type="SUPFAM" id="SSF55008">
    <property type="entry name" value="HMA, heavy metal-associated domain"/>
    <property type="match status" value="1"/>
</dbReference>
<evidence type="ECO:0000256" key="6">
    <source>
        <dbReference type="ARBA" id="ARBA00022840"/>
    </source>
</evidence>
<keyword evidence="5 12" id="KW-0547">Nucleotide-binding</keyword>
<dbReference type="OrthoDB" id="9813266at2"/>
<dbReference type="EMBL" id="SMGK01000002">
    <property type="protein sequence ID" value="TCK74075.1"/>
    <property type="molecule type" value="Genomic_DNA"/>
</dbReference>
<dbReference type="NCBIfam" id="TIGR01494">
    <property type="entry name" value="ATPase_P-type"/>
    <property type="match status" value="1"/>
</dbReference>
<dbReference type="AlphaFoldDB" id="A0A4R1L793"/>
<feature type="transmembrane region" description="Helical" evidence="12">
    <location>
        <begin position="139"/>
        <end position="158"/>
    </location>
</feature>
<organism evidence="15 16">
    <name type="scientific">Acidipila rosea</name>
    <dbReference type="NCBI Taxonomy" id="768535"/>
    <lineage>
        <taxon>Bacteria</taxon>
        <taxon>Pseudomonadati</taxon>
        <taxon>Acidobacteriota</taxon>
        <taxon>Terriglobia</taxon>
        <taxon>Terriglobales</taxon>
        <taxon>Acidobacteriaceae</taxon>
        <taxon>Acidipila</taxon>
    </lineage>
</organism>
<evidence type="ECO:0000256" key="4">
    <source>
        <dbReference type="ARBA" id="ARBA00022723"/>
    </source>
</evidence>
<feature type="transmembrane region" description="Helical" evidence="12">
    <location>
        <begin position="723"/>
        <end position="741"/>
    </location>
</feature>
<dbReference type="CDD" id="cd02094">
    <property type="entry name" value="P-type_ATPase_Cu-like"/>
    <property type="match status" value="1"/>
</dbReference>
<comment type="caution">
    <text evidence="15">The sequence shown here is derived from an EMBL/GenBank/DDBJ whole genome shotgun (WGS) entry which is preliminary data.</text>
</comment>
<dbReference type="SFLD" id="SFLDF00027">
    <property type="entry name" value="p-type_atpase"/>
    <property type="match status" value="1"/>
</dbReference>
<dbReference type="GO" id="GO:0016887">
    <property type="term" value="F:ATP hydrolysis activity"/>
    <property type="evidence" value="ECO:0007669"/>
    <property type="project" value="InterPro"/>
</dbReference>
<dbReference type="GO" id="GO:0055070">
    <property type="term" value="P:copper ion homeostasis"/>
    <property type="evidence" value="ECO:0007669"/>
    <property type="project" value="TreeGrafter"/>
</dbReference>
<dbReference type="Gene3D" id="3.40.50.1000">
    <property type="entry name" value="HAD superfamily/HAD-like"/>
    <property type="match status" value="1"/>
</dbReference>
<comment type="catalytic activity">
    <reaction evidence="11">
        <text>Cu(2+)(in) + ATP + H2O = Cu(2+)(out) + ADP + phosphate + H(+)</text>
        <dbReference type="Rhea" id="RHEA:10376"/>
        <dbReference type="ChEBI" id="CHEBI:15377"/>
        <dbReference type="ChEBI" id="CHEBI:15378"/>
        <dbReference type="ChEBI" id="CHEBI:29036"/>
        <dbReference type="ChEBI" id="CHEBI:30616"/>
        <dbReference type="ChEBI" id="CHEBI:43474"/>
        <dbReference type="ChEBI" id="CHEBI:456216"/>
        <dbReference type="EC" id="7.2.2.9"/>
    </reaction>
</comment>
<dbReference type="InterPro" id="IPR036163">
    <property type="entry name" value="HMA_dom_sf"/>
</dbReference>
<dbReference type="InterPro" id="IPR008250">
    <property type="entry name" value="ATPase_P-typ_transduc_dom_A_sf"/>
</dbReference>
<dbReference type="Gene3D" id="3.40.1110.10">
    <property type="entry name" value="Calcium-transporting ATPase, cytoplasmic domain N"/>
    <property type="match status" value="1"/>
</dbReference>
<dbReference type="FunFam" id="3.30.70.100:FF:000005">
    <property type="entry name" value="Copper-exporting P-type ATPase A"/>
    <property type="match status" value="1"/>
</dbReference>
<evidence type="ECO:0000256" key="12">
    <source>
        <dbReference type="RuleBase" id="RU362081"/>
    </source>
</evidence>
<dbReference type="NCBIfam" id="TIGR01512">
    <property type="entry name" value="ATPase-IB2_Cd"/>
    <property type="match status" value="1"/>
</dbReference>
<dbReference type="GO" id="GO:0012505">
    <property type="term" value="C:endomembrane system"/>
    <property type="evidence" value="ECO:0007669"/>
    <property type="project" value="UniProtKB-SubCell"/>
</dbReference>
<dbReference type="InterPro" id="IPR018303">
    <property type="entry name" value="ATPase_P-typ_P_site"/>
</dbReference>
<gene>
    <name evidence="15" type="ORF">C7378_1695</name>
</gene>
<feature type="domain" description="HMA" evidence="14">
    <location>
        <begin position="12"/>
        <end position="70"/>
    </location>
</feature>
<dbReference type="GO" id="GO:0043682">
    <property type="term" value="F:P-type divalent copper transporter activity"/>
    <property type="evidence" value="ECO:0007669"/>
    <property type="project" value="UniProtKB-EC"/>
</dbReference>
<evidence type="ECO:0000259" key="14">
    <source>
        <dbReference type="Pfam" id="PF00403"/>
    </source>
</evidence>
<evidence type="ECO:0000256" key="10">
    <source>
        <dbReference type="ARBA" id="ARBA00038904"/>
    </source>
</evidence>
<keyword evidence="6 12" id="KW-0067">ATP-binding</keyword>
<evidence type="ECO:0000256" key="9">
    <source>
        <dbReference type="ARBA" id="ARBA00023136"/>
    </source>
</evidence>
<sequence length="753" mass="78302">MAAKLETVTLPVTGMTCAACQTHVERALRETPGVDQATVNLMTHNARIVFDPGIAAPQALIEAVREAGYDASLPSPDAAAARPEQDADASRSLRLRAIGAMTAGILIMLLSMPLGMGAHPGLFDRALMAIAPWLYRIPARPLQFAMLAITAAGMFWAGRAIYRRAWIAARHRSSNMNTLVALGTGAAFFYSAVATLAPGYFLSHGIKPDVYYDSVLLILGFLLLGNWLDERAKHRTLDALEAFAKLQPTSARVLREGIETVVPIELIAAGDTIAVRPGERIPVDGIILGGSSTVDESLITGESVPVPRAPGDRLIGGSVNYEGALEYRATTIGAGSVLGQMLRLMEEAQSSKAPMQQLADRVSSVFVPVVLILAVLTFVLWIALGQGAGHAFAVAIAVLVIACPCAMGLAVPAALTVSIGRGAQLGVLFKGGESLERLARIDTVVFDKTGTLTLGKPEIVSAHPAPGISEAELLQLAASVEQRSEHPLAHAVVTRAALVGATLLPAEDVSAIPGKGLRGIVQGHAVIAGNLAMMEAHAIHPADVSSEPGTTVLHVASDGRYLGVLAARDTLRPGAADAIARLRSLGLAAVMLTGDSPQAAASIAQAVGIDQVVAGVLPDAKLAEIRRLQSTGRRVAMVGDGINDAAALAQADAGLAIGTGTDLAREAGDAILLRGEPQQIVDAILLARQTLRVMRQNLGWALGYNILGIPIAAGALYPLTGMLLSPAVAAAAMALSSVSVLSNSLRLRSFRPQ</sequence>
<evidence type="ECO:0000313" key="15">
    <source>
        <dbReference type="EMBL" id="TCK74075.1"/>
    </source>
</evidence>
<proteinExistence type="inferred from homology"/>
<dbReference type="NCBIfam" id="TIGR01511">
    <property type="entry name" value="ATPase-IB1_Cu"/>
    <property type="match status" value="1"/>
</dbReference>
<accession>A0A4R1L793</accession>
<reference evidence="15 16" key="1">
    <citation type="submission" date="2019-03" db="EMBL/GenBank/DDBJ databases">
        <title>Genomic Encyclopedia of Type Strains, Phase IV (KMG-IV): sequencing the most valuable type-strain genomes for metagenomic binning, comparative biology and taxonomic classification.</title>
        <authorList>
            <person name="Goeker M."/>
        </authorList>
    </citation>
    <scope>NUCLEOTIDE SEQUENCE [LARGE SCALE GENOMIC DNA]</scope>
    <source>
        <strain evidence="15 16">DSM 103428</strain>
    </source>
</reference>
<dbReference type="SUPFAM" id="SSF81665">
    <property type="entry name" value="Calcium ATPase, transmembrane domain M"/>
    <property type="match status" value="1"/>
</dbReference>
<feature type="domain" description="P-type ATPase A" evidence="13">
    <location>
        <begin position="245"/>
        <end position="346"/>
    </location>
</feature>
<keyword evidence="9 12" id="KW-0472">Membrane</keyword>
<dbReference type="PANTHER" id="PTHR43520">
    <property type="entry name" value="ATP7, ISOFORM B"/>
    <property type="match status" value="1"/>
</dbReference>
<evidence type="ECO:0000259" key="13">
    <source>
        <dbReference type="Pfam" id="PF00122"/>
    </source>
</evidence>
<feature type="transmembrane region" description="Helical" evidence="12">
    <location>
        <begin position="210"/>
        <end position="228"/>
    </location>
</feature>
<dbReference type="Pfam" id="PF00403">
    <property type="entry name" value="HMA"/>
    <property type="match status" value="1"/>
</dbReference>
<dbReference type="SFLD" id="SFLDG00002">
    <property type="entry name" value="C1.7:_P-type_atpase_like"/>
    <property type="match status" value="1"/>
</dbReference>
<keyword evidence="3 12" id="KW-0812">Transmembrane</keyword>
<feature type="transmembrane region" description="Helical" evidence="12">
    <location>
        <begin position="698"/>
        <end position="717"/>
    </location>
</feature>
<keyword evidence="12" id="KW-1003">Cell membrane</keyword>
<dbReference type="CDD" id="cd00371">
    <property type="entry name" value="HMA"/>
    <property type="match status" value="1"/>
</dbReference>
<evidence type="ECO:0000256" key="2">
    <source>
        <dbReference type="ARBA" id="ARBA00006024"/>
    </source>
</evidence>
<dbReference type="InterPro" id="IPR006121">
    <property type="entry name" value="HMA_dom"/>
</dbReference>
<comment type="subcellular location">
    <subcellularLocation>
        <location evidence="12">Cell membrane</location>
    </subcellularLocation>
    <subcellularLocation>
        <location evidence="1">Endomembrane system</location>
        <topology evidence="1">Multi-pass membrane protein</topology>
    </subcellularLocation>
</comment>
<dbReference type="Pfam" id="PF00702">
    <property type="entry name" value="Hydrolase"/>
    <property type="match status" value="1"/>
</dbReference>
<evidence type="ECO:0000313" key="16">
    <source>
        <dbReference type="Proteomes" id="UP000295210"/>
    </source>
</evidence>
<comment type="similarity">
    <text evidence="2 12">Belongs to the cation transport ATPase (P-type) (TC 3.A.3) family. Type IB subfamily.</text>
</comment>
<feature type="transmembrane region" description="Helical" evidence="12">
    <location>
        <begin position="365"/>
        <end position="384"/>
    </location>
</feature>
<evidence type="ECO:0000256" key="8">
    <source>
        <dbReference type="ARBA" id="ARBA00022989"/>
    </source>
</evidence>
<keyword evidence="8 12" id="KW-1133">Transmembrane helix</keyword>